<reference evidence="3" key="1">
    <citation type="submission" date="2021-06" db="EMBL/GenBank/DDBJ databases">
        <title>Comparative genomics, transcriptomics and evolutionary studies reveal genomic signatures of adaptation to plant cell wall in hemibiotrophic fungi.</title>
        <authorList>
            <consortium name="DOE Joint Genome Institute"/>
            <person name="Baroncelli R."/>
            <person name="Diaz J.F."/>
            <person name="Benocci T."/>
            <person name="Peng M."/>
            <person name="Battaglia E."/>
            <person name="Haridas S."/>
            <person name="Andreopoulos W."/>
            <person name="Labutti K."/>
            <person name="Pangilinan J."/>
            <person name="Floch G.L."/>
            <person name="Makela M.R."/>
            <person name="Henrissat B."/>
            <person name="Grigoriev I.V."/>
            <person name="Crouch J.A."/>
            <person name="De Vries R.P."/>
            <person name="Sukno S.A."/>
            <person name="Thon M.R."/>
        </authorList>
    </citation>
    <scope>NUCLEOTIDE SEQUENCE</scope>
    <source>
        <strain evidence="3">MAFF235873</strain>
    </source>
</reference>
<evidence type="ECO:0000256" key="2">
    <source>
        <dbReference type="SAM" id="SignalP"/>
    </source>
</evidence>
<comment type="caution">
    <text evidence="3">The sequence shown here is derived from an EMBL/GenBank/DDBJ whole genome shotgun (WGS) entry which is preliminary data.</text>
</comment>
<keyword evidence="4" id="KW-1185">Reference proteome</keyword>
<evidence type="ECO:0008006" key="5">
    <source>
        <dbReference type="Google" id="ProtNLM"/>
    </source>
</evidence>
<protein>
    <recommendedName>
        <fullName evidence="5">Celp0028 effector like protein</fullName>
    </recommendedName>
</protein>
<name>A0AAD9H6M8_9PEZI</name>
<feature type="chain" id="PRO_5042160693" description="Celp0028 effector like protein" evidence="2">
    <location>
        <begin position="18"/>
        <end position="241"/>
    </location>
</feature>
<dbReference type="AlphaFoldDB" id="A0AAD9H6M8"/>
<organism evidence="3 4">
    <name type="scientific">Colletotrichum zoysiae</name>
    <dbReference type="NCBI Taxonomy" id="1216348"/>
    <lineage>
        <taxon>Eukaryota</taxon>
        <taxon>Fungi</taxon>
        <taxon>Dikarya</taxon>
        <taxon>Ascomycota</taxon>
        <taxon>Pezizomycotina</taxon>
        <taxon>Sordariomycetes</taxon>
        <taxon>Hypocreomycetidae</taxon>
        <taxon>Glomerellales</taxon>
        <taxon>Glomerellaceae</taxon>
        <taxon>Colletotrichum</taxon>
        <taxon>Colletotrichum graminicola species complex</taxon>
    </lineage>
</organism>
<evidence type="ECO:0000256" key="1">
    <source>
        <dbReference type="SAM" id="MobiDB-lite"/>
    </source>
</evidence>
<evidence type="ECO:0000313" key="3">
    <source>
        <dbReference type="EMBL" id="KAK2023435.1"/>
    </source>
</evidence>
<dbReference type="EMBL" id="MU842999">
    <property type="protein sequence ID" value="KAK2023435.1"/>
    <property type="molecule type" value="Genomic_DNA"/>
</dbReference>
<proteinExistence type="predicted"/>
<gene>
    <name evidence="3" type="ORF">LX32DRAFT_644582</name>
</gene>
<feature type="signal peptide" evidence="2">
    <location>
        <begin position="1"/>
        <end position="17"/>
    </location>
</feature>
<sequence length="241" mass="25891">MRFSILAAAGLLAATTAAPTPESPTLEWDDVVLFMDDGSTKVMKADRWAEIERRAPLPPVPEGYTNKPEPAEPSSNLTRRGCEWSAEAQILTDDTFVGPDIAVSPVVSSFGAISDVSVASGYSVSNMIQVTVGAELTLIEKVLSTSLSVSYAYTWTTTETTTLRFTMVANNYGLVVSQPSVRRVTGNMLSGCTDSPTVTPFISDTYEDQSYGHLSWVKGVIRLCNSTVYPVPFCSGEGTHA</sequence>
<accession>A0AAD9H6M8</accession>
<feature type="region of interest" description="Disordered" evidence="1">
    <location>
        <begin position="56"/>
        <end position="77"/>
    </location>
</feature>
<keyword evidence="2" id="KW-0732">Signal</keyword>
<dbReference type="Proteomes" id="UP001232148">
    <property type="component" value="Unassembled WGS sequence"/>
</dbReference>
<evidence type="ECO:0000313" key="4">
    <source>
        <dbReference type="Proteomes" id="UP001232148"/>
    </source>
</evidence>